<evidence type="ECO:0000313" key="2">
    <source>
        <dbReference type="EMBL" id="AAX95123.1"/>
    </source>
</evidence>
<reference evidence="2" key="1">
    <citation type="submission" date="2003-08" db="EMBL/GenBank/DDBJ databases">
        <authorList>
            <person name="Buell C."/>
            <person name="Yuan Q."/>
            <person name="Ouyang S."/>
            <person name="Liu J."/>
            <person name="Wang A."/>
            <person name="Maiti R."/>
            <person name="Lin H."/>
            <person name="Zhu W."/>
            <person name="Hamilton J."/>
            <person name="Jones K."/>
            <person name="Tallon L."/>
            <person name="Feldblyum T."/>
            <person name="Tsitrin T."/>
            <person name="Bera J."/>
            <person name="Kim M."/>
            <person name="Jin S."/>
            <person name="Fadrosh D."/>
            <person name="Vuong H."/>
            <person name="Overton II L."/>
            <person name="Reardon M."/>
            <person name="Weaver B."/>
            <person name="Johri S."/>
            <person name="Lewis M."/>
            <person name="Utterback T."/>
            <person name="Van Aken S."/>
            <person name="Wortman J."/>
            <person name="Haas B."/>
            <person name="Koo H."/>
            <person name="Zismann V."/>
            <person name="Hsiao J."/>
            <person name="Iobst S."/>
            <person name="de Vazeilles A."/>
            <person name="White O."/>
            <person name="Salzberg S."/>
            <person name="Fraser C."/>
        </authorList>
    </citation>
    <scope>NUCLEOTIDE SEQUENCE</scope>
</reference>
<reference evidence="3" key="2">
    <citation type="journal article" date="2005" name="BMC Biol.">
        <title>The sequence of rice chromosomes 11 and 12, rich in disease resistance genes and recent gene duplications.</title>
        <authorList>
            <consortium name="The rice chromosomes 11 and 12 sequencing consortia"/>
        </authorList>
    </citation>
    <scope>NUCLEOTIDE SEQUENCE [LARGE SCALE GENOMIC DNA]</scope>
</reference>
<dbReference type="EMBL" id="AC146368">
    <property type="protein sequence ID" value="AAX95123.1"/>
    <property type="molecule type" value="Genomic_DNA"/>
</dbReference>
<protein>
    <submittedName>
        <fullName evidence="2">Retrotransposon protein, putative, Ty3-gypsy sub-class</fullName>
    </submittedName>
    <submittedName>
        <fullName evidence="3">Retrotransposon protein, putative, Ty3-gypsy subclass</fullName>
    </submittedName>
</protein>
<proteinExistence type="predicted"/>
<feature type="region of interest" description="Disordered" evidence="1">
    <location>
        <begin position="39"/>
        <end position="102"/>
    </location>
</feature>
<dbReference type="AlphaFoldDB" id="Q53KK1"/>
<reference evidence="3" key="4">
    <citation type="submission" date="2005-04" db="EMBL/GenBank/DDBJ databases">
        <authorList>
            <person name="Buell C.R."/>
            <person name="Wing R.A."/>
            <person name="McCombie W.A."/>
            <person name="Ouyang S."/>
        </authorList>
    </citation>
    <scope>NUCLEOTIDE SEQUENCE</scope>
</reference>
<dbReference type="EMBL" id="DP000010">
    <property type="protein sequence ID" value="ABA91857.1"/>
    <property type="molecule type" value="Genomic_DNA"/>
</dbReference>
<gene>
    <name evidence="3" type="ordered locus">LOC_Os11g08850</name>
</gene>
<evidence type="ECO:0000313" key="3">
    <source>
        <dbReference type="EMBL" id="ABA91857.1"/>
    </source>
</evidence>
<organism evidence="2">
    <name type="scientific">Oryza sativa subsp. japonica</name>
    <name type="common">Rice</name>
    <dbReference type="NCBI Taxonomy" id="39947"/>
    <lineage>
        <taxon>Eukaryota</taxon>
        <taxon>Viridiplantae</taxon>
        <taxon>Streptophyta</taxon>
        <taxon>Embryophyta</taxon>
        <taxon>Tracheophyta</taxon>
        <taxon>Spermatophyta</taxon>
        <taxon>Magnoliopsida</taxon>
        <taxon>Liliopsida</taxon>
        <taxon>Poales</taxon>
        <taxon>Poaceae</taxon>
        <taxon>BOP clade</taxon>
        <taxon>Oryzoideae</taxon>
        <taxon>Oryzeae</taxon>
        <taxon>Oryzinae</taxon>
        <taxon>Oryza</taxon>
        <taxon>Oryza sativa</taxon>
    </lineage>
</organism>
<evidence type="ECO:0000256" key="1">
    <source>
        <dbReference type="SAM" id="MobiDB-lite"/>
    </source>
</evidence>
<reference evidence="2" key="3">
    <citation type="submission" date="2005-04" db="EMBL/GenBank/DDBJ databases">
        <authorList>
            <person name="Buell R."/>
        </authorList>
    </citation>
    <scope>NUCLEOTIDE SEQUENCE</scope>
</reference>
<feature type="compositionally biased region" description="Basic and acidic residues" evidence="1">
    <location>
        <begin position="44"/>
        <end position="57"/>
    </location>
</feature>
<accession>Q53KK1</accession>
<sequence length="237" mass="25237">MAAVPGKATAQREVDQRGDAARLEAVMVEVARDARWKGGCGDGMGKRSEGRVRHGEAKPTAQTARRGGGYSNGSVQPELAGGRRRAGRRGESGRECGGFGKIGEKGEDGTGIIFIGSGRRNRGRTWRIWGGIGRRRGAQRGRSGDSIWRQKLGKSGGFGGGDGGEPVSLGLGMRARAGVADLGRNRWTKWRRGRPWSGFGQGVRRGTDVLASMPVLALCRGENGEERIQMDSGHIIS</sequence>
<name>Q53KK1_ORYSJ</name>